<proteinExistence type="inferred from homology"/>
<keyword evidence="6 7" id="KW-0269">Exonuclease</keyword>
<feature type="domain" description="Nuclease SbcCD subunit D C-terminal" evidence="9">
    <location>
        <begin position="320"/>
        <end position="414"/>
    </location>
</feature>
<dbReference type="CDD" id="cd00840">
    <property type="entry name" value="MPP_Mre11_N"/>
    <property type="match status" value="1"/>
</dbReference>
<evidence type="ECO:0000256" key="7">
    <source>
        <dbReference type="RuleBase" id="RU363069"/>
    </source>
</evidence>
<comment type="subunit">
    <text evidence="2 7">Heterodimer of SbcC and SbcD.</text>
</comment>
<dbReference type="GO" id="GO:0004527">
    <property type="term" value="F:exonuclease activity"/>
    <property type="evidence" value="ECO:0007669"/>
    <property type="project" value="UniProtKB-KW"/>
</dbReference>
<evidence type="ECO:0000259" key="9">
    <source>
        <dbReference type="Pfam" id="PF12320"/>
    </source>
</evidence>
<evidence type="ECO:0000256" key="4">
    <source>
        <dbReference type="ARBA" id="ARBA00022722"/>
    </source>
</evidence>
<gene>
    <name evidence="7" type="primary">sbcD</name>
    <name evidence="10" type="ORF">H6A60_04800</name>
</gene>
<name>A0ABS2DR33_9BURK</name>
<keyword evidence="7" id="KW-0235">DNA replication</keyword>
<comment type="similarity">
    <text evidence="1 7">Belongs to the SbcD family.</text>
</comment>
<dbReference type="SUPFAM" id="SSF56300">
    <property type="entry name" value="Metallo-dependent phosphatases"/>
    <property type="match status" value="1"/>
</dbReference>
<keyword evidence="5 7" id="KW-0378">Hydrolase</keyword>
<dbReference type="NCBIfam" id="TIGR00619">
    <property type="entry name" value="sbcd"/>
    <property type="match status" value="1"/>
</dbReference>
<keyword evidence="7" id="KW-0233">DNA recombination</keyword>
<dbReference type="Gene3D" id="3.60.21.10">
    <property type="match status" value="1"/>
</dbReference>
<evidence type="ECO:0000256" key="2">
    <source>
        <dbReference type="ARBA" id="ARBA00011322"/>
    </source>
</evidence>
<dbReference type="RefSeq" id="WP_205102271.1">
    <property type="nucleotide sequence ID" value="NZ_JACJJC010000005.1"/>
</dbReference>
<keyword evidence="4 7" id="KW-0540">Nuclease</keyword>
<evidence type="ECO:0000256" key="3">
    <source>
        <dbReference type="ARBA" id="ARBA00013365"/>
    </source>
</evidence>
<feature type="domain" description="Calcineurin-like phosphoesterase" evidence="8">
    <location>
        <begin position="4"/>
        <end position="93"/>
    </location>
</feature>
<evidence type="ECO:0000313" key="10">
    <source>
        <dbReference type="EMBL" id="MBM6703806.1"/>
    </source>
</evidence>
<dbReference type="InterPro" id="IPR026843">
    <property type="entry name" value="SbcD_C"/>
</dbReference>
<dbReference type="InterPro" id="IPR004843">
    <property type="entry name" value="Calcineurin-like_PHP"/>
</dbReference>
<evidence type="ECO:0000256" key="1">
    <source>
        <dbReference type="ARBA" id="ARBA00010555"/>
    </source>
</evidence>
<dbReference type="InterPro" id="IPR050535">
    <property type="entry name" value="DNA_Repair-Maintenance_Comp"/>
</dbReference>
<comment type="caution">
    <text evidence="10">The sequence shown here is derived from an EMBL/GenBank/DDBJ whole genome shotgun (WGS) entry which is preliminary data.</text>
</comment>
<reference evidence="10 11" key="1">
    <citation type="journal article" date="2021" name="Sci. Rep.">
        <title>The distribution of antibiotic resistance genes in chicken gut microbiota commensals.</title>
        <authorList>
            <person name="Juricova H."/>
            <person name="Matiasovicova J."/>
            <person name="Kubasova T."/>
            <person name="Cejkova D."/>
            <person name="Rychlik I."/>
        </authorList>
    </citation>
    <scope>NUCLEOTIDE SEQUENCE [LARGE SCALE GENOMIC DNA]</scope>
    <source>
        <strain evidence="10 11">An829</strain>
    </source>
</reference>
<dbReference type="EMBL" id="JACJJC010000005">
    <property type="protein sequence ID" value="MBM6703806.1"/>
    <property type="molecule type" value="Genomic_DNA"/>
</dbReference>
<keyword evidence="7" id="KW-0255">Endonuclease</keyword>
<dbReference type="Pfam" id="PF00149">
    <property type="entry name" value="Metallophos"/>
    <property type="match status" value="1"/>
</dbReference>
<dbReference type="Pfam" id="PF12320">
    <property type="entry name" value="SbcD_C"/>
    <property type="match status" value="1"/>
</dbReference>
<evidence type="ECO:0000313" key="11">
    <source>
        <dbReference type="Proteomes" id="UP000715095"/>
    </source>
</evidence>
<evidence type="ECO:0000256" key="6">
    <source>
        <dbReference type="ARBA" id="ARBA00022839"/>
    </source>
</evidence>
<dbReference type="Proteomes" id="UP000715095">
    <property type="component" value="Unassembled WGS sequence"/>
</dbReference>
<protein>
    <recommendedName>
        <fullName evidence="3 7">Nuclease SbcCD subunit D</fullName>
    </recommendedName>
</protein>
<evidence type="ECO:0000259" key="8">
    <source>
        <dbReference type="Pfam" id="PF00149"/>
    </source>
</evidence>
<dbReference type="InterPro" id="IPR004593">
    <property type="entry name" value="SbcD"/>
</dbReference>
<comment type="function">
    <text evidence="7">SbcCD cleaves DNA hairpin structures. These structures can inhibit DNA replication and are intermediates in certain DNA recombination reactions. The complex acts as a 3'-&gt;5' double strand exonuclease that can open hairpins. It also has a 5' single-strand endonuclease activity.</text>
</comment>
<keyword evidence="11" id="KW-1185">Reference proteome</keyword>
<dbReference type="PANTHER" id="PTHR30337:SF0">
    <property type="entry name" value="NUCLEASE SBCCD SUBUNIT D"/>
    <property type="match status" value="1"/>
</dbReference>
<dbReference type="InterPro" id="IPR029052">
    <property type="entry name" value="Metallo-depent_PP-like"/>
</dbReference>
<dbReference type="PANTHER" id="PTHR30337">
    <property type="entry name" value="COMPONENT OF ATP-DEPENDENT DSDNA EXONUCLEASE"/>
    <property type="match status" value="1"/>
</dbReference>
<dbReference type="InterPro" id="IPR041796">
    <property type="entry name" value="Mre11_N"/>
</dbReference>
<evidence type="ECO:0000256" key="5">
    <source>
        <dbReference type="ARBA" id="ARBA00022801"/>
    </source>
</evidence>
<sequence>MRTLRILHTADWHLGKRLADVERTDDFRLFLDWLLDLVEAQAVDVLLISGDVFDTTMPATDAQRLYYEFLSRAASSRLLKTVVTAGNHDSQRFLSAPKALLGVMNCLIAGEAPEDEAFVIRDRSGEPLLGVAAVPYLREGDVRASGQSASEAERFESWSAGVAKRYRAVREILEERLAAAGASESVPRVAMGHLFVAGSRLGEAALESEATAGAPADASLPAADTSERESHYVGALRNASADAFGADWDYVALGHIHAAQTVKRYAGLGEARYCGAPLALAFKNERYAHQMLLVEIDLDKPRTAHAARTRIVSVPVPQPRRVGRIRGNYDELLAAIEAAAARSAGELPPVLEVAFELDPVEARALIEPLRAAADKAGVVLGPIRATRAAEAERSEAALMRLEDITPEEVFEDVLGRLELDEAKTKSLKASFAAALAEARDALGVRRETGRGAEALAEIKRLCEKNEAE</sequence>
<accession>A0ABS2DR33</accession>
<organism evidence="10 11">
    <name type="scientific">Sutterella massiliensis</name>
    <dbReference type="NCBI Taxonomy" id="1816689"/>
    <lineage>
        <taxon>Bacteria</taxon>
        <taxon>Pseudomonadati</taxon>
        <taxon>Pseudomonadota</taxon>
        <taxon>Betaproteobacteria</taxon>
        <taxon>Burkholderiales</taxon>
        <taxon>Sutterellaceae</taxon>
        <taxon>Sutterella</taxon>
    </lineage>
</organism>